<dbReference type="InterPro" id="IPR000182">
    <property type="entry name" value="GNAT_dom"/>
</dbReference>
<evidence type="ECO:0000313" key="2">
    <source>
        <dbReference type="EMBL" id="MCL2913215.1"/>
    </source>
</evidence>
<name>A0ABT0N4C7_9GAMM</name>
<dbReference type="Pfam" id="PF00583">
    <property type="entry name" value="Acetyltransf_1"/>
    <property type="match status" value="1"/>
</dbReference>
<gene>
    <name evidence="2" type="ORF">L2725_05375</name>
</gene>
<dbReference type="Proteomes" id="UP001202831">
    <property type="component" value="Unassembled WGS sequence"/>
</dbReference>
<feature type="domain" description="N-acetyltransferase" evidence="1">
    <location>
        <begin position="17"/>
        <end position="167"/>
    </location>
</feature>
<reference evidence="2 3" key="1">
    <citation type="submission" date="2022-01" db="EMBL/GenBank/DDBJ databases">
        <title>Whole genome-based taxonomy of the Shewanellaceae.</title>
        <authorList>
            <person name="Martin-Rodriguez A.J."/>
        </authorList>
    </citation>
    <scope>NUCLEOTIDE SEQUENCE [LARGE SCALE GENOMIC DNA]</scope>
    <source>
        <strain evidence="2 3">DSM 21332</strain>
    </source>
</reference>
<dbReference type="Gene3D" id="3.40.630.30">
    <property type="match status" value="1"/>
</dbReference>
<dbReference type="PROSITE" id="PS51186">
    <property type="entry name" value="GNAT"/>
    <property type="match status" value="1"/>
</dbReference>
<organism evidence="2 3">
    <name type="scientific">Shewanella corallii</name>
    <dbReference type="NCBI Taxonomy" id="560080"/>
    <lineage>
        <taxon>Bacteria</taxon>
        <taxon>Pseudomonadati</taxon>
        <taxon>Pseudomonadota</taxon>
        <taxon>Gammaproteobacteria</taxon>
        <taxon>Alteromonadales</taxon>
        <taxon>Shewanellaceae</taxon>
        <taxon>Shewanella</taxon>
    </lineage>
</organism>
<evidence type="ECO:0000259" key="1">
    <source>
        <dbReference type="PROSITE" id="PS51186"/>
    </source>
</evidence>
<dbReference type="Gene3D" id="1.10.287.900">
    <property type="entry name" value="The crystal structure of the spermine/spermidine acetyltransferase from enterococcus faecali"/>
    <property type="match status" value="1"/>
</dbReference>
<accession>A0ABT0N4C7</accession>
<sequence>MMQACPLIIVTMTDNSLSICPLTRDKLAVYRPALEALTLAPDQLQHIESITECLAEAEQDKCFVPAALLLSQQVVGFAMYGLFDEAHGPRVWFDRFMLDTWSQGKGLGKAFGQLMLAFLCEHYQTETVYLSVYSDNQVAIHLYQQLGFAFNGEQDSKGELVMVYQSEQPSLTQPLSQE</sequence>
<dbReference type="RefSeq" id="WP_249248029.1">
    <property type="nucleotide sequence ID" value="NZ_JAKIKT010000002.1"/>
</dbReference>
<comment type="caution">
    <text evidence="2">The sequence shown here is derived from an EMBL/GenBank/DDBJ whole genome shotgun (WGS) entry which is preliminary data.</text>
</comment>
<protein>
    <submittedName>
        <fullName evidence="2">GNAT family N-acetyltransferase</fullName>
    </submittedName>
</protein>
<proteinExistence type="predicted"/>
<keyword evidence="3" id="KW-1185">Reference proteome</keyword>
<dbReference type="InterPro" id="IPR016181">
    <property type="entry name" value="Acyl_CoA_acyltransferase"/>
</dbReference>
<dbReference type="InterPro" id="IPR027455">
    <property type="entry name" value="Sper_AcTfrase_N"/>
</dbReference>
<dbReference type="EMBL" id="JAKIKT010000002">
    <property type="protein sequence ID" value="MCL2913215.1"/>
    <property type="molecule type" value="Genomic_DNA"/>
</dbReference>
<dbReference type="SUPFAM" id="SSF55729">
    <property type="entry name" value="Acyl-CoA N-acyltransferases (Nat)"/>
    <property type="match status" value="1"/>
</dbReference>
<evidence type="ECO:0000313" key="3">
    <source>
        <dbReference type="Proteomes" id="UP001202831"/>
    </source>
</evidence>